<dbReference type="Gene3D" id="3.20.20.140">
    <property type="entry name" value="Metal-dependent hydrolases"/>
    <property type="match status" value="2"/>
</dbReference>
<dbReference type="AlphaFoldDB" id="A1HTU1"/>
<accession>A1HTU1</accession>
<evidence type="ECO:0000313" key="3">
    <source>
        <dbReference type="Proteomes" id="UP000005139"/>
    </source>
</evidence>
<dbReference type="SMART" id="SM00481">
    <property type="entry name" value="POLIIIAc"/>
    <property type="match status" value="1"/>
</dbReference>
<gene>
    <name evidence="2" type="ORF">TcarDRAFT_0276</name>
</gene>
<protein>
    <submittedName>
        <fullName evidence="2">Phosphoesterase PHP domain protein</fullName>
    </submittedName>
</protein>
<feature type="domain" description="Polymerase/histidinol phosphatase N-terminal" evidence="1">
    <location>
        <begin position="3"/>
        <end position="63"/>
    </location>
</feature>
<proteinExistence type="predicted"/>
<dbReference type="GO" id="GO:0042578">
    <property type="term" value="F:phosphoric ester hydrolase activity"/>
    <property type="evidence" value="ECO:0007669"/>
    <property type="project" value="TreeGrafter"/>
</dbReference>
<comment type="caution">
    <text evidence="2">The sequence shown here is derived from an EMBL/GenBank/DDBJ whole genome shotgun (WGS) entry which is preliminary data.</text>
</comment>
<sequence length="133" mass="14289">MVYDFHTHSFFSDGVLSPIELIRRAHVAGYAAIGVTDHASMSNWEEALLAKEQHIFIEVTSRGGHSLTNGHVVTTALAAGALLLVNSDTHTPGDLLSTGFARKVAQGAGIAENLLIETVLKDNPRLLLKKLGY</sequence>
<dbReference type="EMBL" id="AAWL01000028">
    <property type="protein sequence ID" value="EAX46575.1"/>
    <property type="molecule type" value="Genomic_DNA"/>
</dbReference>
<dbReference type="SUPFAM" id="SSF89550">
    <property type="entry name" value="PHP domain-like"/>
    <property type="match status" value="1"/>
</dbReference>
<dbReference type="PANTHER" id="PTHR36928">
    <property type="entry name" value="PHOSPHATASE YCDX-RELATED"/>
    <property type="match status" value="1"/>
</dbReference>
<dbReference type="eggNOG" id="COG1387">
    <property type="taxonomic scope" value="Bacteria"/>
</dbReference>
<evidence type="ECO:0000313" key="2">
    <source>
        <dbReference type="EMBL" id="EAX46575.1"/>
    </source>
</evidence>
<dbReference type="OrthoDB" id="9804333at2"/>
<reference evidence="2 3" key="2">
    <citation type="submission" date="2007-01" db="EMBL/GenBank/DDBJ databases">
        <title>Sequencing of the draft genome and assembly of Thermosinus carboxydivorans Nor1.</title>
        <authorList>
            <consortium name="US DOE Joint Genome Institute (JGI-PGF)"/>
            <person name="Copeland A."/>
            <person name="Lucas S."/>
            <person name="Lapidus A."/>
            <person name="Barry K."/>
            <person name="Glavina del Rio T."/>
            <person name="Dalin E."/>
            <person name="Tice H."/>
            <person name="Bruce D."/>
            <person name="Pitluck S."/>
            <person name="Richardson P."/>
        </authorList>
    </citation>
    <scope>NUCLEOTIDE SEQUENCE [LARGE SCALE GENOMIC DNA]</scope>
    <source>
        <strain evidence="2 3">Nor1</strain>
    </source>
</reference>
<dbReference type="RefSeq" id="WP_007290444.1">
    <property type="nucleotide sequence ID" value="NZ_AAWL01000028.1"/>
</dbReference>
<reference evidence="2 3" key="1">
    <citation type="submission" date="2007-01" db="EMBL/GenBank/DDBJ databases">
        <title>Annotation of the draft genome assembly of Thermosinus carboxydivorans Nor1.</title>
        <authorList>
            <consortium name="US DOE Joint Genome Institute (JGI-ORNL)"/>
            <person name="Larimer F."/>
            <person name="Land M."/>
            <person name="Hauser L."/>
        </authorList>
    </citation>
    <scope>NUCLEOTIDE SEQUENCE [LARGE SCALE GENOMIC DNA]</scope>
    <source>
        <strain evidence="2 3">Nor1</strain>
    </source>
</reference>
<dbReference type="GO" id="GO:0008270">
    <property type="term" value="F:zinc ion binding"/>
    <property type="evidence" value="ECO:0007669"/>
    <property type="project" value="TreeGrafter"/>
</dbReference>
<dbReference type="InterPro" id="IPR004013">
    <property type="entry name" value="PHP_dom"/>
</dbReference>
<dbReference type="Pfam" id="PF02811">
    <property type="entry name" value="PHP"/>
    <property type="match status" value="1"/>
</dbReference>
<dbReference type="InterPro" id="IPR016195">
    <property type="entry name" value="Pol/histidinol_Pase-like"/>
</dbReference>
<dbReference type="InterPro" id="IPR003141">
    <property type="entry name" value="Pol/His_phosphatase_N"/>
</dbReference>
<organism evidence="2 3">
    <name type="scientific">Thermosinus carboxydivorans Nor1</name>
    <dbReference type="NCBI Taxonomy" id="401526"/>
    <lineage>
        <taxon>Bacteria</taxon>
        <taxon>Bacillati</taxon>
        <taxon>Bacillota</taxon>
        <taxon>Negativicutes</taxon>
        <taxon>Selenomonadales</taxon>
        <taxon>Sporomusaceae</taxon>
        <taxon>Thermosinus</taxon>
    </lineage>
</organism>
<dbReference type="InterPro" id="IPR050243">
    <property type="entry name" value="PHP_phosphatase"/>
</dbReference>
<name>A1HTU1_9FIRM</name>
<evidence type="ECO:0000259" key="1">
    <source>
        <dbReference type="SMART" id="SM00481"/>
    </source>
</evidence>
<dbReference type="Proteomes" id="UP000005139">
    <property type="component" value="Unassembled WGS sequence"/>
</dbReference>
<keyword evidence="3" id="KW-1185">Reference proteome</keyword>
<dbReference type="GO" id="GO:0005829">
    <property type="term" value="C:cytosol"/>
    <property type="evidence" value="ECO:0007669"/>
    <property type="project" value="TreeGrafter"/>
</dbReference>
<dbReference type="PANTHER" id="PTHR36928:SF1">
    <property type="entry name" value="PHOSPHATASE YCDX-RELATED"/>
    <property type="match status" value="1"/>
</dbReference>